<organism evidence="10 11">
    <name type="scientific">Paramuricea clavata</name>
    <name type="common">Red gorgonian</name>
    <name type="synonym">Violescent sea-whip</name>
    <dbReference type="NCBI Taxonomy" id="317549"/>
    <lineage>
        <taxon>Eukaryota</taxon>
        <taxon>Metazoa</taxon>
        <taxon>Cnidaria</taxon>
        <taxon>Anthozoa</taxon>
        <taxon>Octocorallia</taxon>
        <taxon>Malacalcyonacea</taxon>
        <taxon>Plexauridae</taxon>
        <taxon>Paramuricea</taxon>
    </lineage>
</organism>
<dbReference type="AlphaFoldDB" id="A0A6S7ITA6"/>
<keyword evidence="5" id="KW-0235">DNA replication</keyword>
<dbReference type="InterPro" id="IPR036397">
    <property type="entry name" value="RNaseH_sf"/>
</dbReference>
<evidence type="ECO:0000259" key="9">
    <source>
        <dbReference type="Pfam" id="PF03175"/>
    </source>
</evidence>
<comment type="similarity">
    <text evidence="1">Belongs to the DNA polymerase type-B family.</text>
</comment>
<keyword evidence="7" id="KW-0238">DNA-binding</keyword>
<dbReference type="OrthoDB" id="414982at2759"/>
<gene>
    <name evidence="10" type="ORF">PACLA_8A038526</name>
</gene>
<dbReference type="Pfam" id="PF03175">
    <property type="entry name" value="DNA_pol_B_2"/>
    <property type="match status" value="1"/>
</dbReference>
<evidence type="ECO:0000256" key="4">
    <source>
        <dbReference type="ARBA" id="ARBA00022695"/>
    </source>
</evidence>
<protein>
    <recommendedName>
        <fullName evidence="2">DNA-directed DNA polymerase</fullName>
        <ecNumber evidence="2">2.7.7.7</ecNumber>
    </recommendedName>
</protein>
<name>A0A6S7ITA6_PARCT</name>
<sequence length="380" mass="43756">TNSTVSPPCLLHDDGFHTSAWIARCGILLILIFCFVPNTPNSAVASAPSRRPRPYYLVLVYSSAPNPLEDLLALILTSGALFLCSIDWSIRWDPENCLVDIRSNESRVLLNLSTITLRHAFGLRNLTDIHEGLRFMRKIRGYRHYDCRIGVEHPVFTFVAFGFHCLAFEKSRRREWIAEACEMVRSDPKTEEEVSTIAHFGSKNHTLIGESTGPKFVPVLFHNLEGYDAHLFIKNLGVNIPKTEEKYISFTKEVVVDKFKGKDGKEKNIKRELRFLDSFKFMASSLDKLTKGLEQRKILKQKGVYPYEYMDGFNRLGETSLPPKSKFFSSLTGESINDTDYRRAQNVWNTFDMKTMRDYHDLYLKTDVLLLADIMENFRK</sequence>
<dbReference type="EC" id="2.7.7.7" evidence="2"/>
<keyword evidence="6" id="KW-0239">DNA-directed DNA polymerase</keyword>
<dbReference type="SUPFAM" id="SSF53098">
    <property type="entry name" value="Ribonuclease H-like"/>
    <property type="match status" value="1"/>
</dbReference>
<evidence type="ECO:0000256" key="7">
    <source>
        <dbReference type="ARBA" id="ARBA00023125"/>
    </source>
</evidence>
<comment type="caution">
    <text evidence="10">The sequence shown here is derived from an EMBL/GenBank/DDBJ whole genome shotgun (WGS) entry which is preliminary data.</text>
</comment>
<dbReference type="GO" id="GO:0006260">
    <property type="term" value="P:DNA replication"/>
    <property type="evidence" value="ECO:0007669"/>
    <property type="project" value="UniProtKB-KW"/>
</dbReference>
<dbReference type="PANTHER" id="PTHR31511:SF12">
    <property type="entry name" value="RHO TERMINATION FACTOR N-TERMINAL DOMAIN-CONTAINING PROTEIN"/>
    <property type="match status" value="1"/>
</dbReference>
<keyword evidence="11" id="KW-1185">Reference proteome</keyword>
<comment type="catalytic activity">
    <reaction evidence="8">
        <text>DNA(n) + a 2'-deoxyribonucleoside 5'-triphosphate = DNA(n+1) + diphosphate</text>
        <dbReference type="Rhea" id="RHEA:22508"/>
        <dbReference type="Rhea" id="RHEA-COMP:17339"/>
        <dbReference type="Rhea" id="RHEA-COMP:17340"/>
        <dbReference type="ChEBI" id="CHEBI:33019"/>
        <dbReference type="ChEBI" id="CHEBI:61560"/>
        <dbReference type="ChEBI" id="CHEBI:173112"/>
        <dbReference type="EC" id="2.7.7.7"/>
    </reaction>
</comment>
<dbReference type="GO" id="GO:0003887">
    <property type="term" value="F:DNA-directed DNA polymerase activity"/>
    <property type="evidence" value="ECO:0007669"/>
    <property type="project" value="UniProtKB-KW"/>
</dbReference>
<dbReference type="Proteomes" id="UP001152795">
    <property type="component" value="Unassembled WGS sequence"/>
</dbReference>
<feature type="non-terminal residue" evidence="10">
    <location>
        <position position="380"/>
    </location>
</feature>
<dbReference type="PANTHER" id="PTHR31511">
    <property type="entry name" value="PROTEIN CBG23764"/>
    <property type="match status" value="1"/>
</dbReference>
<dbReference type="EMBL" id="CACRXK020006238">
    <property type="protein sequence ID" value="CAB4008822.1"/>
    <property type="molecule type" value="Genomic_DNA"/>
</dbReference>
<reference evidence="10" key="1">
    <citation type="submission" date="2020-04" db="EMBL/GenBank/DDBJ databases">
        <authorList>
            <person name="Alioto T."/>
            <person name="Alioto T."/>
            <person name="Gomez Garrido J."/>
        </authorList>
    </citation>
    <scope>NUCLEOTIDE SEQUENCE</scope>
    <source>
        <strain evidence="10">A484AB</strain>
    </source>
</reference>
<accession>A0A6S7ITA6</accession>
<dbReference type="Gene3D" id="3.30.420.10">
    <property type="entry name" value="Ribonuclease H-like superfamily/Ribonuclease H"/>
    <property type="match status" value="1"/>
</dbReference>
<evidence type="ECO:0000313" key="11">
    <source>
        <dbReference type="Proteomes" id="UP001152795"/>
    </source>
</evidence>
<dbReference type="InterPro" id="IPR012337">
    <property type="entry name" value="RNaseH-like_sf"/>
</dbReference>
<feature type="non-terminal residue" evidence="10">
    <location>
        <position position="1"/>
    </location>
</feature>
<evidence type="ECO:0000256" key="5">
    <source>
        <dbReference type="ARBA" id="ARBA00022705"/>
    </source>
</evidence>
<evidence type="ECO:0000256" key="3">
    <source>
        <dbReference type="ARBA" id="ARBA00022679"/>
    </source>
</evidence>
<evidence type="ECO:0000256" key="1">
    <source>
        <dbReference type="ARBA" id="ARBA00005755"/>
    </source>
</evidence>
<evidence type="ECO:0000256" key="6">
    <source>
        <dbReference type="ARBA" id="ARBA00022932"/>
    </source>
</evidence>
<dbReference type="GO" id="GO:0000166">
    <property type="term" value="F:nucleotide binding"/>
    <property type="evidence" value="ECO:0007669"/>
    <property type="project" value="InterPro"/>
</dbReference>
<proteinExistence type="inferred from homology"/>
<keyword evidence="3" id="KW-0808">Transferase</keyword>
<keyword evidence="4" id="KW-0548">Nucleotidyltransferase</keyword>
<dbReference type="GO" id="GO:0003677">
    <property type="term" value="F:DNA binding"/>
    <property type="evidence" value="ECO:0007669"/>
    <property type="project" value="UniProtKB-KW"/>
</dbReference>
<evidence type="ECO:0000256" key="8">
    <source>
        <dbReference type="ARBA" id="ARBA00049244"/>
    </source>
</evidence>
<dbReference type="InterPro" id="IPR004868">
    <property type="entry name" value="DNA-dir_DNA_pol_B_mt/vir"/>
</dbReference>
<evidence type="ECO:0000256" key="2">
    <source>
        <dbReference type="ARBA" id="ARBA00012417"/>
    </source>
</evidence>
<feature type="domain" description="DNA-directed DNA polymerase family B mitochondria/virus" evidence="9">
    <location>
        <begin position="217"/>
        <end position="380"/>
    </location>
</feature>
<evidence type="ECO:0000313" key="10">
    <source>
        <dbReference type="EMBL" id="CAB4008822.1"/>
    </source>
</evidence>